<dbReference type="SUPFAM" id="SSF49503">
    <property type="entry name" value="Cupredoxins"/>
    <property type="match status" value="1"/>
</dbReference>
<dbReference type="Gene3D" id="2.60.40.420">
    <property type="entry name" value="Cupredoxins - blue copper proteins"/>
    <property type="match status" value="1"/>
</dbReference>
<organism evidence="3 4">
    <name type="scientific">Roseateles asaccharophilus</name>
    <dbReference type="NCBI Taxonomy" id="582607"/>
    <lineage>
        <taxon>Bacteria</taxon>
        <taxon>Pseudomonadati</taxon>
        <taxon>Pseudomonadota</taxon>
        <taxon>Betaproteobacteria</taxon>
        <taxon>Burkholderiales</taxon>
        <taxon>Sphaerotilaceae</taxon>
        <taxon>Roseateles</taxon>
    </lineage>
</organism>
<evidence type="ECO:0000256" key="1">
    <source>
        <dbReference type="ARBA" id="ARBA00004418"/>
    </source>
</evidence>
<feature type="chain" id="PRO_5045567209" evidence="2">
    <location>
        <begin position="19"/>
        <end position="195"/>
    </location>
</feature>
<comment type="caution">
    <text evidence="3">The sequence shown here is derived from an EMBL/GenBank/DDBJ whole genome shotgun (WGS) entry which is preliminary data.</text>
</comment>
<accession>A0ABU2AD08</accession>
<keyword evidence="4" id="KW-1185">Reference proteome</keyword>
<dbReference type="InterPro" id="IPR034242">
    <property type="entry name" value="MauL"/>
</dbReference>
<dbReference type="CDD" id="cd04221">
    <property type="entry name" value="MauL"/>
    <property type="match status" value="1"/>
</dbReference>
<keyword evidence="2" id="KW-0732">Signal</keyword>
<dbReference type="EMBL" id="JAVDXV010000009">
    <property type="protein sequence ID" value="MDR7335081.1"/>
    <property type="molecule type" value="Genomic_DNA"/>
</dbReference>
<dbReference type="RefSeq" id="WP_310331922.1">
    <property type="nucleotide sequence ID" value="NZ_JAVDXV010000009.1"/>
</dbReference>
<comment type="subcellular location">
    <subcellularLocation>
        <location evidence="1">Periplasm</location>
    </subcellularLocation>
</comment>
<protein>
    <submittedName>
        <fullName evidence="3">Plastocyanin</fullName>
    </submittedName>
</protein>
<proteinExistence type="predicted"/>
<gene>
    <name evidence="3" type="ORF">J2X21_004246</name>
</gene>
<evidence type="ECO:0000313" key="3">
    <source>
        <dbReference type="EMBL" id="MDR7335081.1"/>
    </source>
</evidence>
<reference evidence="3 4" key="1">
    <citation type="submission" date="2023-07" db="EMBL/GenBank/DDBJ databases">
        <title>Sorghum-associated microbial communities from plants grown in Nebraska, USA.</title>
        <authorList>
            <person name="Schachtman D."/>
        </authorList>
    </citation>
    <scope>NUCLEOTIDE SEQUENCE [LARGE SCALE GENOMIC DNA]</scope>
    <source>
        <strain evidence="3 4">BE316</strain>
    </source>
</reference>
<name>A0ABU2AD08_9BURK</name>
<dbReference type="InterPro" id="IPR008972">
    <property type="entry name" value="Cupredoxin"/>
</dbReference>
<sequence length="195" mass="20784">MSPARHFLILALASSPLAAPAVPVSLQLRGPGGQPLAGAVVAVELRGRGTKTATAKAEVGQRERQFTPQLLVVQTGTSVYFPNFDTVRHHVYSFSPIKVIDIKLYSGTPTDPVVFDKPGVATLGCNIHDKMSAHVVVVDTPTFARTDDKGQAPFDLPPGEHVVKAWHANQKTPTLQRLKLDVPATGGAIVLNLAE</sequence>
<evidence type="ECO:0000313" key="4">
    <source>
        <dbReference type="Proteomes" id="UP001180825"/>
    </source>
</evidence>
<feature type="signal peptide" evidence="2">
    <location>
        <begin position="1"/>
        <end position="18"/>
    </location>
</feature>
<dbReference type="Proteomes" id="UP001180825">
    <property type="component" value="Unassembled WGS sequence"/>
</dbReference>
<evidence type="ECO:0000256" key="2">
    <source>
        <dbReference type="SAM" id="SignalP"/>
    </source>
</evidence>